<dbReference type="Pfam" id="PF01868">
    <property type="entry name" value="RNase_P-MRP_p29"/>
    <property type="match status" value="1"/>
</dbReference>
<dbReference type="HAMAP" id="MF_00754">
    <property type="entry name" value="RNase_P_1"/>
    <property type="match status" value="1"/>
</dbReference>
<name>A0A1B1TBM9_9ARCH</name>
<evidence type="ECO:0000313" key="7">
    <source>
        <dbReference type="EMBL" id="ANV79696.1"/>
    </source>
</evidence>
<dbReference type="InterPro" id="IPR036980">
    <property type="entry name" value="RNase_P/MRP_Rpp29_sf"/>
</dbReference>
<reference evidence="7" key="2">
    <citation type="journal article" date="2015" name="ISME J.">
        <title>A new class of marine Euryarchaeota group II from the Mediterranean deep chlorophyll maximum.</title>
        <authorList>
            <person name="Martin-Cuadrado A.B."/>
            <person name="Garcia-Heredia I."/>
            <person name="Molto A.G."/>
            <person name="Lopez-Ubeda R."/>
            <person name="Kimes N."/>
            <person name="Lopez-Garcia P."/>
            <person name="Moreira D."/>
            <person name="Rodriguez-Valera F."/>
        </authorList>
    </citation>
    <scope>NUCLEOTIDE SEQUENCE</scope>
</reference>
<keyword evidence="1 6" id="KW-0963">Cytoplasm</keyword>
<evidence type="ECO:0000256" key="3">
    <source>
        <dbReference type="ARBA" id="ARBA00022722"/>
    </source>
</evidence>
<dbReference type="InterPro" id="IPR023538">
    <property type="entry name" value="RNP1"/>
</dbReference>
<dbReference type="InterPro" id="IPR002730">
    <property type="entry name" value="Rpp29/RNP1"/>
</dbReference>
<keyword evidence="5 6" id="KW-0378">Hydrolase</keyword>
<dbReference type="GO" id="GO:0003723">
    <property type="term" value="F:RNA binding"/>
    <property type="evidence" value="ECO:0007669"/>
    <property type="project" value="InterPro"/>
</dbReference>
<dbReference type="EMBL" id="KP211849">
    <property type="protein sequence ID" value="ANV79696.1"/>
    <property type="molecule type" value="Genomic_DNA"/>
</dbReference>
<dbReference type="Gene3D" id="2.30.30.210">
    <property type="entry name" value="Ribonuclease P/MRP, subunit p29"/>
    <property type="match status" value="1"/>
</dbReference>
<evidence type="ECO:0000256" key="5">
    <source>
        <dbReference type="ARBA" id="ARBA00022801"/>
    </source>
</evidence>
<comment type="subcellular location">
    <subcellularLocation>
        <location evidence="6">Cytoplasm</location>
    </subcellularLocation>
</comment>
<accession>A0A1B1TBM9</accession>
<dbReference type="GO" id="GO:0001682">
    <property type="term" value="P:tRNA 5'-leader removal"/>
    <property type="evidence" value="ECO:0007669"/>
    <property type="project" value="UniProtKB-UniRule"/>
</dbReference>
<evidence type="ECO:0000256" key="4">
    <source>
        <dbReference type="ARBA" id="ARBA00022759"/>
    </source>
</evidence>
<keyword evidence="3 6" id="KW-0540">Nuclease</keyword>
<keyword evidence="2 6" id="KW-0819">tRNA processing</keyword>
<dbReference type="GO" id="GO:0030677">
    <property type="term" value="C:ribonuclease P complex"/>
    <property type="evidence" value="ECO:0007669"/>
    <property type="project" value="UniProtKB-UniRule"/>
</dbReference>
<dbReference type="GO" id="GO:0005737">
    <property type="term" value="C:cytoplasm"/>
    <property type="evidence" value="ECO:0007669"/>
    <property type="project" value="UniProtKB-SubCell"/>
</dbReference>
<comment type="function">
    <text evidence="6">Part of ribonuclease P, a protein complex that generates mature tRNA molecules by cleaving their 5'-ends.</text>
</comment>
<dbReference type="SMART" id="SM00538">
    <property type="entry name" value="POP4"/>
    <property type="match status" value="1"/>
</dbReference>
<dbReference type="SUPFAM" id="SSF101744">
    <property type="entry name" value="Rof/RNase P subunit-like"/>
    <property type="match status" value="1"/>
</dbReference>
<comment type="catalytic activity">
    <reaction evidence="6">
        <text>Endonucleolytic cleavage of RNA, removing 5'-extranucleotides from tRNA precursor.</text>
        <dbReference type="EC" id="3.1.26.5"/>
    </reaction>
</comment>
<organism evidence="7">
    <name type="scientific">uncultured Poseidoniia archaeon</name>
    <dbReference type="NCBI Taxonomy" id="1697135"/>
    <lineage>
        <taxon>Archaea</taxon>
        <taxon>Methanobacteriati</taxon>
        <taxon>Thermoplasmatota</taxon>
        <taxon>Candidatus Poseidoniia</taxon>
        <taxon>environmental samples</taxon>
    </lineage>
</organism>
<sequence length="85" mass="9696">MNIINLPWISRTLHITNSSDPTLEGISGLILNETKKTILIQSKGKDLLLAKNIIHFTLDDNGDEIDGKLVSQRPEDRINKKYRRN</sequence>
<reference evidence="7" key="1">
    <citation type="submission" date="2014-11" db="EMBL/GenBank/DDBJ databases">
        <authorList>
            <person name="Zhu J."/>
            <person name="Qi W."/>
            <person name="Song R."/>
        </authorList>
    </citation>
    <scope>NUCLEOTIDE SEQUENCE</scope>
</reference>
<gene>
    <name evidence="6" type="primary">rnp1</name>
</gene>
<dbReference type="EC" id="3.1.26.5" evidence="6"/>
<dbReference type="GO" id="GO:0004526">
    <property type="term" value="F:ribonuclease P activity"/>
    <property type="evidence" value="ECO:0007669"/>
    <property type="project" value="UniProtKB-UniRule"/>
</dbReference>
<evidence type="ECO:0000256" key="2">
    <source>
        <dbReference type="ARBA" id="ARBA00022694"/>
    </source>
</evidence>
<proteinExistence type="inferred from homology"/>
<keyword evidence="4 6" id="KW-0255">Endonuclease</keyword>
<comment type="similarity">
    <text evidence="6">Belongs to the eukaryotic/archaeal RNase P protein component 1 family.</text>
</comment>
<dbReference type="AlphaFoldDB" id="A0A1B1TBM9"/>
<evidence type="ECO:0000256" key="1">
    <source>
        <dbReference type="ARBA" id="ARBA00022490"/>
    </source>
</evidence>
<evidence type="ECO:0000256" key="6">
    <source>
        <dbReference type="HAMAP-Rule" id="MF_00754"/>
    </source>
</evidence>
<comment type="subunit">
    <text evidence="6">Consists of a catalytic RNA component and at least 4-5 protein subunits.</text>
</comment>
<dbReference type="InterPro" id="IPR023534">
    <property type="entry name" value="Rof/RNase_P-like"/>
</dbReference>
<protein>
    <recommendedName>
        <fullName evidence="6">Ribonuclease P protein component 1</fullName>
        <shortName evidence="6">RNase P component 1</shortName>
        <ecNumber evidence="6">3.1.26.5</ecNumber>
    </recommendedName>
    <alternativeName>
        <fullName evidence="6">Rpp29</fullName>
    </alternativeName>
</protein>